<dbReference type="Proteomes" id="UP001345013">
    <property type="component" value="Unassembled WGS sequence"/>
</dbReference>
<dbReference type="Gene3D" id="3.30.70.100">
    <property type="match status" value="1"/>
</dbReference>
<evidence type="ECO:0000259" key="1">
    <source>
        <dbReference type="PROSITE" id="PS51725"/>
    </source>
</evidence>
<sequence>MLSHVVVGHLETINKNARQQVLEQFERIANFSGSEEPGVLRYAITVPRDETDETTIYAIEEYKDQKVSDDHIASSPVQSLISMFGSQPTVLTTPPKVYQLEYTSETHQFTRPRVSTRSNPFIVFATATQPSRGSTAEVTDVWAKVVEKAEAHEPNTLLYALVRDKENQNQIGTIEAYADEAAFEEHCKSPEVEGLVARNKQIGGEMGFVALKLVTGWLSR</sequence>
<feature type="domain" description="ABM" evidence="1">
    <location>
        <begin position="4"/>
        <end position="99"/>
    </location>
</feature>
<feature type="domain" description="ABM" evidence="1">
    <location>
        <begin position="122"/>
        <end position="211"/>
    </location>
</feature>
<dbReference type="Pfam" id="PF03992">
    <property type="entry name" value="ABM"/>
    <property type="match status" value="2"/>
</dbReference>
<protein>
    <recommendedName>
        <fullName evidence="1">ABM domain-containing protein</fullName>
    </recommendedName>
</protein>
<reference evidence="2 3" key="1">
    <citation type="submission" date="2023-08" db="EMBL/GenBank/DDBJ databases">
        <title>Black Yeasts Isolated from many extreme environments.</title>
        <authorList>
            <person name="Coleine C."/>
            <person name="Stajich J.E."/>
            <person name="Selbmann L."/>
        </authorList>
    </citation>
    <scope>NUCLEOTIDE SEQUENCE [LARGE SCALE GENOMIC DNA]</scope>
    <source>
        <strain evidence="2 3">CCFEE 5885</strain>
    </source>
</reference>
<dbReference type="PANTHER" id="PTHR40624">
    <property type="entry name" value="BIOSYNTHESIS MONOOXYGENASE, PUTATIVE (AFU_ORTHOLOGUE AFUA_1G12025)-RELATED"/>
    <property type="match status" value="1"/>
</dbReference>
<dbReference type="SUPFAM" id="SSF54909">
    <property type="entry name" value="Dimeric alpha+beta barrel"/>
    <property type="match status" value="2"/>
</dbReference>
<evidence type="ECO:0000313" key="3">
    <source>
        <dbReference type="Proteomes" id="UP001345013"/>
    </source>
</evidence>
<dbReference type="PROSITE" id="PS51725">
    <property type="entry name" value="ABM"/>
    <property type="match status" value="2"/>
</dbReference>
<name>A0ABR0KF17_9EURO</name>
<dbReference type="InterPro" id="IPR007138">
    <property type="entry name" value="ABM_dom"/>
</dbReference>
<dbReference type="PANTHER" id="PTHR40624:SF1">
    <property type="entry name" value="BIOSYNTHESIS MONOOXYGENASE, PUTATIVE (AFU_ORTHOLOGUE AFUA_1G12025)-RELATED"/>
    <property type="match status" value="1"/>
</dbReference>
<dbReference type="EMBL" id="JAVRRG010000032">
    <property type="protein sequence ID" value="KAK5094774.1"/>
    <property type="molecule type" value="Genomic_DNA"/>
</dbReference>
<accession>A0ABR0KF17</accession>
<organism evidence="2 3">
    <name type="scientific">Lithohypha guttulata</name>
    <dbReference type="NCBI Taxonomy" id="1690604"/>
    <lineage>
        <taxon>Eukaryota</taxon>
        <taxon>Fungi</taxon>
        <taxon>Dikarya</taxon>
        <taxon>Ascomycota</taxon>
        <taxon>Pezizomycotina</taxon>
        <taxon>Eurotiomycetes</taxon>
        <taxon>Chaetothyriomycetidae</taxon>
        <taxon>Chaetothyriales</taxon>
        <taxon>Trichomeriaceae</taxon>
        <taxon>Lithohypha</taxon>
    </lineage>
</organism>
<comment type="caution">
    <text evidence="2">The sequence shown here is derived from an EMBL/GenBank/DDBJ whole genome shotgun (WGS) entry which is preliminary data.</text>
</comment>
<gene>
    <name evidence="2" type="ORF">LTR24_003474</name>
</gene>
<proteinExistence type="predicted"/>
<evidence type="ECO:0000313" key="2">
    <source>
        <dbReference type="EMBL" id="KAK5094774.1"/>
    </source>
</evidence>
<keyword evidence="3" id="KW-1185">Reference proteome</keyword>
<dbReference type="InterPro" id="IPR011008">
    <property type="entry name" value="Dimeric_a/b-barrel"/>
</dbReference>